<dbReference type="RefSeq" id="WP_137275874.1">
    <property type="nucleotide sequence ID" value="NZ_QKNX01000002.1"/>
</dbReference>
<accession>A0A4U5JA18</accession>
<dbReference type="Gene3D" id="3.90.1640.10">
    <property type="entry name" value="inorganic pyrophosphatase (n-terminal core)"/>
    <property type="match status" value="1"/>
</dbReference>
<dbReference type="GO" id="GO:0003676">
    <property type="term" value="F:nucleic acid binding"/>
    <property type="evidence" value="ECO:0007669"/>
    <property type="project" value="InterPro"/>
</dbReference>
<dbReference type="Pfam" id="PF01368">
    <property type="entry name" value="DHH"/>
    <property type="match status" value="1"/>
</dbReference>
<evidence type="ECO:0000259" key="1">
    <source>
        <dbReference type="Pfam" id="PF01368"/>
    </source>
</evidence>
<evidence type="ECO:0000259" key="2">
    <source>
        <dbReference type="Pfam" id="PF02272"/>
    </source>
</evidence>
<dbReference type="AlphaFoldDB" id="A0A4U5JA18"/>
<keyword evidence="4" id="KW-1185">Reference proteome</keyword>
<dbReference type="SUPFAM" id="SSF64182">
    <property type="entry name" value="DHH phosphoesterases"/>
    <property type="match status" value="1"/>
</dbReference>
<dbReference type="Pfam" id="PF02272">
    <property type="entry name" value="DHHA1"/>
    <property type="match status" value="1"/>
</dbReference>
<feature type="domain" description="DHHA1" evidence="2">
    <location>
        <begin position="313"/>
        <end position="391"/>
    </location>
</feature>
<dbReference type="PANTHER" id="PTHR47618:SF1">
    <property type="entry name" value="BIFUNCTIONAL OLIGORIBONUCLEASE AND PAP PHOSPHATASE NRNA"/>
    <property type="match status" value="1"/>
</dbReference>
<name>A0A4U5JA18_9EURY</name>
<dbReference type="Gene3D" id="3.10.310.40">
    <property type="match status" value="1"/>
</dbReference>
<reference evidence="3 4" key="1">
    <citation type="submission" date="2019-04" db="EMBL/GenBank/DDBJ databases">
        <title>Natronomonas sp. F20-122 a newhaloarchaeon isolated from a saline saltern of Isla Bacuta, Huelva, Spain.</title>
        <authorList>
            <person name="Duran-Viseras A."/>
            <person name="Sanchez-Porro C."/>
            <person name="Ventosa A."/>
        </authorList>
    </citation>
    <scope>NUCLEOTIDE SEQUENCE [LARGE SCALE GENOMIC DNA]</scope>
    <source>
        <strain evidence="3 4">F20-122</strain>
    </source>
</reference>
<dbReference type="Proteomes" id="UP000308037">
    <property type="component" value="Unassembled WGS sequence"/>
</dbReference>
<organism evidence="3 4">
    <name type="scientific">Natronomonas salsuginis</name>
    <dbReference type="NCBI Taxonomy" id="2217661"/>
    <lineage>
        <taxon>Archaea</taxon>
        <taxon>Methanobacteriati</taxon>
        <taxon>Methanobacteriota</taxon>
        <taxon>Stenosarchaea group</taxon>
        <taxon>Halobacteria</taxon>
        <taxon>Halobacteriales</taxon>
        <taxon>Natronomonadaceae</taxon>
        <taxon>Natronomonas</taxon>
    </lineage>
</organism>
<proteinExistence type="predicted"/>
<evidence type="ECO:0000313" key="3">
    <source>
        <dbReference type="EMBL" id="TKR25972.1"/>
    </source>
</evidence>
<evidence type="ECO:0000313" key="4">
    <source>
        <dbReference type="Proteomes" id="UP000308037"/>
    </source>
</evidence>
<dbReference type="EMBL" id="QKNX01000002">
    <property type="protein sequence ID" value="TKR25972.1"/>
    <property type="molecule type" value="Genomic_DNA"/>
</dbReference>
<feature type="domain" description="DDH" evidence="1">
    <location>
        <begin position="88"/>
        <end position="247"/>
    </location>
</feature>
<dbReference type="InterPro" id="IPR038763">
    <property type="entry name" value="DHH_sf"/>
</dbReference>
<dbReference type="OrthoDB" id="194842at2157"/>
<gene>
    <name evidence="3" type="ORF">DM868_05620</name>
</gene>
<dbReference type="PANTHER" id="PTHR47618">
    <property type="entry name" value="BIFUNCTIONAL OLIGORIBONUCLEASE AND PAP PHOSPHATASE NRNA"/>
    <property type="match status" value="1"/>
</dbReference>
<comment type="caution">
    <text evidence="3">The sequence shown here is derived from an EMBL/GenBank/DDBJ whole genome shotgun (WGS) entry which is preliminary data.</text>
</comment>
<protein>
    <submittedName>
        <fullName evidence="3">Bifunctional oligoribonuclease/PAP phosphatase NrnA</fullName>
    </submittedName>
</protein>
<dbReference type="InterPro" id="IPR003156">
    <property type="entry name" value="DHHA1_dom"/>
</dbReference>
<dbReference type="InterPro" id="IPR051319">
    <property type="entry name" value="Oligoribo/pAp-PDE_c-di-AMP_PDE"/>
</dbReference>
<sequence>MSIEHGTAASAIVGSAALESVSRYGPDAASRGAQIQPAIDAFAGEPLTYPVLAAVGFILLYGLYRLVRWLRRPAGVVFRQLIGGHEAITILMHPNPDPDAMASAMAVKAIAERVGTDATIQYPGQIRRPENRAFRTVLGFDCDRIEAASDIEHPEGIVLVDHNTPRGFVDSERVEPIAVVDHHPGNGTGNEFTDVREACGATASILTEYLTDLDAVFEPTDADVDGSEEDEPLVVDRKLATGLTYGIQSDTKNLTRGCTSQDFGVCATLLPAIDEDLLHRIATPEISHDVLRVKATAINNVHVEGSFGICNVGEVGTVDALSQAVEELMRLEGTTAVVLYGVNDGTVHVSARSKDDRVHMGEALQRAVSHIETASAGGHARMAGGQIPVSQMAGEERGGPDFERFDERLLGAMNGDY</sequence>
<dbReference type="InterPro" id="IPR001667">
    <property type="entry name" value="DDH_dom"/>
</dbReference>